<feature type="region of interest" description="Disordered" evidence="5">
    <location>
        <begin position="1"/>
        <end position="39"/>
    </location>
</feature>
<dbReference type="HAMAP" id="MF_01151">
    <property type="entry name" value="GrpE"/>
    <property type="match status" value="1"/>
</dbReference>
<gene>
    <name evidence="3" type="primary">grpE</name>
    <name evidence="6" type="ORF">ACFQ16_24825</name>
</gene>
<dbReference type="InterPro" id="IPR000740">
    <property type="entry name" value="GrpE"/>
</dbReference>
<sequence length="176" mass="19679">MDRTRLPLPFVPVLGGHRPRPVDAPTGPERPATGTGDVERLRAERDEYLDALRRLAAEFDNYRKRMLREQTAHLDRAAEDVIRRLLPVLDTLELGARHAPETFGPVHRQLLDSLAAEGLSTVDPLGAEFDPDEHQAAEHDPVVPLHRARPVVTAVLRPGYRLRGRLLRPALVRVSG</sequence>
<dbReference type="PANTHER" id="PTHR21237">
    <property type="entry name" value="GRPE PROTEIN"/>
    <property type="match status" value="1"/>
</dbReference>
<dbReference type="InterPro" id="IPR009012">
    <property type="entry name" value="GrpE_head"/>
</dbReference>
<dbReference type="Proteomes" id="UP001597018">
    <property type="component" value="Unassembled WGS sequence"/>
</dbReference>
<evidence type="ECO:0000256" key="2">
    <source>
        <dbReference type="ARBA" id="ARBA00023186"/>
    </source>
</evidence>
<accession>A0ABW3FWV3</accession>
<dbReference type="SUPFAM" id="SSF58014">
    <property type="entry name" value="Coiled-coil domain of nucleotide exchange factor GrpE"/>
    <property type="match status" value="1"/>
</dbReference>
<dbReference type="Pfam" id="PF01025">
    <property type="entry name" value="GrpE"/>
    <property type="match status" value="1"/>
</dbReference>
<dbReference type="PANTHER" id="PTHR21237:SF23">
    <property type="entry name" value="GRPE PROTEIN HOMOLOG, MITOCHONDRIAL"/>
    <property type="match status" value="1"/>
</dbReference>
<keyword evidence="3" id="KW-0963">Cytoplasm</keyword>
<dbReference type="InterPro" id="IPR013805">
    <property type="entry name" value="GrpE_CC"/>
</dbReference>
<evidence type="ECO:0000313" key="7">
    <source>
        <dbReference type="Proteomes" id="UP001597018"/>
    </source>
</evidence>
<dbReference type="SUPFAM" id="SSF51064">
    <property type="entry name" value="Head domain of nucleotide exchange factor GrpE"/>
    <property type="match status" value="1"/>
</dbReference>
<organism evidence="6 7">
    <name type="scientific">Saccharopolyspora rosea</name>
    <dbReference type="NCBI Taxonomy" id="524884"/>
    <lineage>
        <taxon>Bacteria</taxon>
        <taxon>Bacillati</taxon>
        <taxon>Actinomycetota</taxon>
        <taxon>Actinomycetes</taxon>
        <taxon>Pseudonocardiales</taxon>
        <taxon>Pseudonocardiaceae</taxon>
        <taxon>Saccharopolyspora</taxon>
    </lineage>
</organism>
<comment type="subcellular location">
    <subcellularLocation>
        <location evidence="3">Cytoplasm</location>
    </subcellularLocation>
</comment>
<keyword evidence="3" id="KW-0346">Stress response</keyword>
<evidence type="ECO:0000256" key="4">
    <source>
        <dbReference type="RuleBase" id="RU004478"/>
    </source>
</evidence>
<evidence type="ECO:0000256" key="3">
    <source>
        <dbReference type="HAMAP-Rule" id="MF_01151"/>
    </source>
</evidence>
<dbReference type="Gene3D" id="3.90.20.20">
    <property type="match status" value="1"/>
</dbReference>
<keyword evidence="2 3" id="KW-0143">Chaperone</keyword>
<proteinExistence type="inferred from homology"/>
<reference evidence="7" key="1">
    <citation type="journal article" date="2019" name="Int. J. Syst. Evol. Microbiol.">
        <title>The Global Catalogue of Microorganisms (GCM) 10K type strain sequencing project: providing services to taxonomists for standard genome sequencing and annotation.</title>
        <authorList>
            <consortium name="The Broad Institute Genomics Platform"/>
            <consortium name="The Broad Institute Genome Sequencing Center for Infectious Disease"/>
            <person name="Wu L."/>
            <person name="Ma J."/>
        </authorList>
    </citation>
    <scope>NUCLEOTIDE SEQUENCE [LARGE SCALE GENOMIC DNA]</scope>
    <source>
        <strain evidence="7">CCUG 56401</strain>
    </source>
</reference>
<dbReference type="CDD" id="cd00446">
    <property type="entry name" value="GrpE"/>
    <property type="match status" value="1"/>
</dbReference>
<dbReference type="EMBL" id="JBHTIW010000027">
    <property type="protein sequence ID" value="MFD0922981.1"/>
    <property type="molecule type" value="Genomic_DNA"/>
</dbReference>
<protein>
    <recommendedName>
        <fullName evidence="3">Protein GrpE</fullName>
    </recommendedName>
    <alternativeName>
        <fullName evidence="3">HSP-70 cofactor</fullName>
    </alternativeName>
</protein>
<name>A0ABW3FWV3_9PSEU</name>
<dbReference type="RefSeq" id="WP_345601216.1">
    <property type="nucleotide sequence ID" value="NZ_BAABLT010000030.1"/>
</dbReference>
<comment type="caution">
    <text evidence="6">The sequence shown here is derived from an EMBL/GenBank/DDBJ whole genome shotgun (WGS) entry which is preliminary data.</text>
</comment>
<evidence type="ECO:0000256" key="5">
    <source>
        <dbReference type="SAM" id="MobiDB-lite"/>
    </source>
</evidence>
<dbReference type="Gene3D" id="2.30.22.10">
    <property type="entry name" value="Head domain of nucleotide exchange factor GrpE"/>
    <property type="match status" value="1"/>
</dbReference>
<dbReference type="PRINTS" id="PR00773">
    <property type="entry name" value="GRPEPROTEIN"/>
</dbReference>
<evidence type="ECO:0000256" key="1">
    <source>
        <dbReference type="ARBA" id="ARBA00009054"/>
    </source>
</evidence>
<comment type="similarity">
    <text evidence="1 3 4">Belongs to the GrpE family.</text>
</comment>
<keyword evidence="7" id="KW-1185">Reference proteome</keyword>
<evidence type="ECO:0000313" key="6">
    <source>
        <dbReference type="EMBL" id="MFD0922981.1"/>
    </source>
</evidence>
<comment type="function">
    <text evidence="3">Participates actively in the response to hyperosmotic and heat shock by preventing the aggregation of stress-denatured proteins, in association with DnaK and GrpE. It is the nucleotide exchange factor for DnaK and may function as a thermosensor. Unfolded proteins bind initially to DnaJ; upon interaction with the DnaJ-bound protein, DnaK hydrolyzes its bound ATP, resulting in the formation of a stable complex. GrpE releases ADP from DnaK; ATP binding to DnaK triggers the release of the substrate protein, thus completing the reaction cycle. Several rounds of ATP-dependent interactions between DnaJ, DnaK and GrpE are required for fully efficient folding.</text>
</comment>
<comment type="subunit">
    <text evidence="3">Homodimer.</text>
</comment>